<accession>A0A5B8RE86</accession>
<name>A0A5B8RE86_9ZZZZ</name>
<feature type="transmembrane region" description="Helical" evidence="1">
    <location>
        <begin position="82"/>
        <end position="100"/>
    </location>
</feature>
<protein>
    <recommendedName>
        <fullName evidence="3">Transmembrane protein</fullName>
    </recommendedName>
</protein>
<evidence type="ECO:0000313" key="2">
    <source>
        <dbReference type="EMBL" id="QEA05804.1"/>
    </source>
</evidence>
<keyword evidence="1" id="KW-0472">Membrane</keyword>
<gene>
    <name evidence="2" type="ORF">KBTEX_02129</name>
</gene>
<dbReference type="AlphaFoldDB" id="A0A5B8RE86"/>
<feature type="transmembrane region" description="Helical" evidence="1">
    <location>
        <begin position="112"/>
        <end position="132"/>
    </location>
</feature>
<feature type="transmembrane region" description="Helical" evidence="1">
    <location>
        <begin position="43"/>
        <end position="61"/>
    </location>
</feature>
<keyword evidence="1" id="KW-1133">Transmembrane helix</keyword>
<feature type="transmembrane region" description="Helical" evidence="1">
    <location>
        <begin position="7"/>
        <end position="31"/>
    </location>
</feature>
<keyword evidence="1" id="KW-0812">Transmembrane</keyword>
<proteinExistence type="predicted"/>
<evidence type="ECO:0008006" key="3">
    <source>
        <dbReference type="Google" id="ProtNLM"/>
    </source>
</evidence>
<reference evidence="2" key="1">
    <citation type="submission" date="2019-06" db="EMBL/GenBank/DDBJ databases">
        <authorList>
            <person name="Murdoch R.W."/>
            <person name="Fathepure B."/>
        </authorList>
    </citation>
    <scope>NUCLEOTIDE SEQUENCE</scope>
</reference>
<dbReference type="EMBL" id="MN079111">
    <property type="protein sequence ID" value="QEA05804.1"/>
    <property type="molecule type" value="Genomic_DNA"/>
</dbReference>
<organism evidence="2">
    <name type="scientific">uncultured organism</name>
    <dbReference type="NCBI Taxonomy" id="155900"/>
    <lineage>
        <taxon>unclassified sequences</taxon>
        <taxon>environmental samples</taxon>
    </lineage>
</organism>
<evidence type="ECO:0000256" key="1">
    <source>
        <dbReference type="SAM" id="Phobius"/>
    </source>
</evidence>
<sequence length="151" mass="15982">MSARVHAGAGVLALALIAIFWMSTVISELWLGEAAVVRVKTDILWAMTVLIPALMATAASGSRMARGRGGALLGRKRRRMPVIAANGVLVLVPCAVFLQMRASVGMLDGTFFAVQALELLAGAVNLTLMGLNMRDGLRLAGRPRPACRRAT</sequence>